<keyword evidence="2" id="KW-0812">Transmembrane</keyword>
<feature type="compositionally biased region" description="Low complexity" evidence="1">
    <location>
        <begin position="52"/>
        <end position="77"/>
    </location>
</feature>
<protein>
    <submittedName>
        <fullName evidence="3">Lipase chaperone</fullName>
    </submittedName>
</protein>
<dbReference type="RefSeq" id="WP_014522362.1">
    <property type="nucleotide sequence ID" value="NC_017301.2"/>
</dbReference>
<evidence type="ECO:0000313" key="4">
    <source>
        <dbReference type="Proteomes" id="UP000000276"/>
    </source>
</evidence>
<feature type="compositionally biased region" description="Basic and acidic residues" evidence="1">
    <location>
        <begin position="227"/>
        <end position="241"/>
    </location>
</feature>
<feature type="compositionally biased region" description="Low complexity" evidence="1">
    <location>
        <begin position="184"/>
        <end position="197"/>
    </location>
</feature>
<evidence type="ECO:0000256" key="2">
    <source>
        <dbReference type="SAM" id="Phobius"/>
    </source>
</evidence>
<keyword evidence="2" id="KW-0472">Membrane</keyword>
<dbReference type="OrthoDB" id="4427944at2"/>
<dbReference type="KEGG" id="cpq:CPC231_02575"/>
<reference evidence="3 4" key="1">
    <citation type="journal article" date="2011" name="J. Bacteriol.">
        <title>Complete genome sequence of Corynebacterium pseudotuberculosis I19, a strain isolated from a cow in Israel with bovine mastitis.</title>
        <authorList>
            <consortium name="Consortium: Rede Paraense de Genomica e Proteomica (RPGP)"/>
            <person name="Silva A."/>
            <person name="Schneider M.P."/>
            <person name="Cerdeira L."/>
            <person name="Barbosa M.S."/>
            <person name="Ramos R.T."/>
            <person name="Carneiro A.R."/>
            <person name="Santos R."/>
            <person name="Lima M."/>
            <person name="D'Afonseca V."/>
            <person name="Almeida S.S."/>
            <person name="Santos A.R."/>
            <person name="Soares S.C."/>
            <person name="Pinto A.C."/>
            <person name="Ali A."/>
            <person name="Dorella F.A."/>
            <person name="Rocha F."/>
            <person name="de Abreu V.A."/>
            <person name="Trost E."/>
            <person name="Tauch A."/>
            <person name="Shpigel N."/>
            <person name="Miyoshi A."/>
            <person name="Azevedo V."/>
        </authorList>
    </citation>
    <scope>NUCLEOTIDE SEQUENCE [LARGE SCALE GENOMIC DNA]</scope>
    <source>
        <strain evidence="3 4">C231</strain>
    </source>
</reference>
<feature type="compositionally biased region" description="Low complexity" evidence="1">
    <location>
        <begin position="118"/>
        <end position="132"/>
    </location>
</feature>
<evidence type="ECO:0000313" key="3">
    <source>
        <dbReference type="EMBL" id="ADL10001.1"/>
    </source>
</evidence>
<dbReference type="Proteomes" id="UP000000276">
    <property type="component" value="Chromosome"/>
</dbReference>
<name>D9QES8_CORP2</name>
<sequence length="255" mass="26710">MDNTYTRRFLLFIAAGTTLAIAIGILVWKLGSPQTTASNATSDAGPQKLEEAAVTSSASVAPQPQSSAPAPADSSPQEDPYVVRTQYPIAPNRVPHVRHDPLMPPNAHLGSGKPRPPTTTVAVPTTPQEQTTIAIPEIDTPTLDDPAEETPQNQSSQPHPPTVPVSEGSSANPAQSTEKPDQNTSSTSTEPSTAPTEIITEPTAPLVDPSTVQKMLGSAGTLLSPQEKPHPTAAKETEPKPEAPAQNTEKVVLQP</sequence>
<accession>D9QES8</accession>
<dbReference type="HOGENOM" id="CLU_089245_0_0_11"/>
<dbReference type="eggNOG" id="ENOG5031VBE">
    <property type="taxonomic scope" value="Bacteria"/>
</dbReference>
<gene>
    <name evidence="3" type="ORF">CPC231_02575</name>
</gene>
<organism evidence="3 4">
    <name type="scientific">Corynebacterium pseudotuberculosis (strain C231)</name>
    <dbReference type="NCBI Taxonomy" id="681645"/>
    <lineage>
        <taxon>Bacteria</taxon>
        <taxon>Bacillati</taxon>
        <taxon>Actinomycetota</taxon>
        <taxon>Actinomycetes</taxon>
        <taxon>Mycobacteriales</taxon>
        <taxon>Corynebacteriaceae</taxon>
        <taxon>Corynebacterium</taxon>
    </lineage>
</organism>
<feature type="region of interest" description="Disordered" evidence="1">
    <location>
        <begin position="93"/>
        <end position="255"/>
    </location>
</feature>
<feature type="compositionally biased region" description="Polar residues" evidence="1">
    <location>
        <begin position="167"/>
        <end position="177"/>
    </location>
</feature>
<dbReference type="GeneID" id="93973581"/>
<dbReference type="PATRIC" id="fig|681645.3.peg.540"/>
<feature type="compositionally biased region" description="Polar residues" evidence="1">
    <location>
        <begin position="35"/>
        <end position="44"/>
    </location>
</feature>
<keyword evidence="4" id="KW-1185">Reference proteome</keyword>
<dbReference type="EMBL" id="CP001829">
    <property type="protein sequence ID" value="ADL10001.1"/>
    <property type="molecule type" value="Genomic_DNA"/>
</dbReference>
<evidence type="ECO:0000256" key="1">
    <source>
        <dbReference type="SAM" id="MobiDB-lite"/>
    </source>
</evidence>
<feature type="region of interest" description="Disordered" evidence="1">
    <location>
        <begin position="35"/>
        <end position="79"/>
    </location>
</feature>
<dbReference type="AlphaFoldDB" id="D9QES8"/>
<reference evidence="3 4" key="2">
    <citation type="journal article" date="2011" name="PLoS ONE">
        <title>Evidence for reductive genome evolution and lateral acquisition of virulence functions in two Corynebacterium pseudotuberculosis strains.</title>
        <authorList>
            <person name="Ruiz J.C."/>
            <person name="D'Afonseca V."/>
            <person name="Silva A."/>
            <person name="Ali A."/>
            <person name="Pinto A.C."/>
            <person name="Santos A.R."/>
            <person name="Rocha A.A."/>
            <person name="Lopes D.O."/>
            <person name="Dorella F.A."/>
            <person name="Pacheco L.G."/>
            <person name="Costa M.P."/>
            <person name="Turk M.Z."/>
            <person name="Seyffert N."/>
            <person name="Moraes P.M."/>
            <person name="Soares S.C."/>
            <person name="Almeida S.S."/>
            <person name="Castro T.L."/>
            <person name="Abreu V.A."/>
            <person name="Trost E."/>
            <person name="Baumbach J."/>
            <person name="Tauch A."/>
            <person name="Schneider M.P."/>
            <person name="McCulloch J."/>
            <person name="Cerdeira L.T."/>
            <person name="Ramos R.T."/>
            <person name="Zerlotini A."/>
            <person name="Dominitini A."/>
            <person name="Resende D.M."/>
            <person name="Coser E.M."/>
            <person name="Oliveira L.M."/>
            <person name="Pedrosa A.L."/>
            <person name="Vieira C.U."/>
            <person name="Guimaraes C.T."/>
            <person name="Bartholomeu D.C."/>
            <person name="Oliveira D.M."/>
            <person name="Santos F.R."/>
            <person name="Rabelo E.M."/>
            <person name="Lobo F.P."/>
            <person name="Franco G.R."/>
            <person name="Costa A.F."/>
            <person name="Castro I.M."/>
            <person name="Dias S.R."/>
            <person name="Ferro J.A."/>
            <person name="Ortega J.M."/>
            <person name="Paiva L.V."/>
            <person name="Goulart L.R."/>
            <person name="Almeida J.F."/>
            <person name="Ferro M.I."/>
            <person name="Carneiro N.P."/>
            <person name="Falcao P.R."/>
            <person name="Grynberg P."/>
            <person name="Teixeira S.M."/>
            <person name="Brommonschenkel S."/>
            <person name="Oliveira S.C."/>
            <person name="Meyer R."/>
            <person name="Moore R.J."/>
            <person name="Miyoshi A."/>
            <person name="Oliveira G.C."/>
            <person name="Azevedo V."/>
        </authorList>
    </citation>
    <scope>NUCLEOTIDE SEQUENCE [LARGE SCALE GENOMIC DNA]</scope>
    <source>
        <strain evidence="3 4">C231</strain>
    </source>
</reference>
<feature type="transmembrane region" description="Helical" evidence="2">
    <location>
        <begin position="9"/>
        <end position="28"/>
    </location>
</feature>
<proteinExistence type="predicted"/>
<keyword evidence="2" id="KW-1133">Transmembrane helix</keyword>